<gene>
    <name evidence="2" type="ORF">AB5J53_11995</name>
</gene>
<name>A0AB39RCF3_9ACTN</name>
<protein>
    <submittedName>
        <fullName evidence="2">Transglycosylase SLT domain-containing protein</fullName>
    </submittedName>
</protein>
<dbReference type="SUPFAM" id="SSF53955">
    <property type="entry name" value="Lysozyme-like"/>
    <property type="match status" value="1"/>
</dbReference>
<sequence length="260" mass="27086">MRKNINTPGHSPKLSKAHKLSVAGVATLGAAALAFSLVPGNSQTTTTDAVSTAQVAYSEQPIKDVKARITDQLAGADLKAQAVAAKKKAADDAAAAAKKKAADAAAAKKAAAAAKKAAAEAAAKKKAEEDRAKVQAASRSAQRPTVQTVALKSYTNNLDGWIRQSLDIMAKHGIPGSYNGLYRNIMRESSGNPNAINNWDINAINGIPSKGLLQVIPPTFNAYHVPGTSWNIYDPVANITAAANYAADKYGSMDNVNSAY</sequence>
<organism evidence="2">
    <name type="scientific">Streptomyces sp. R41</name>
    <dbReference type="NCBI Taxonomy" id="3238632"/>
    <lineage>
        <taxon>Bacteria</taxon>
        <taxon>Bacillati</taxon>
        <taxon>Actinomycetota</taxon>
        <taxon>Actinomycetes</taxon>
        <taxon>Kitasatosporales</taxon>
        <taxon>Streptomycetaceae</taxon>
        <taxon>Streptomyces</taxon>
    </lineage>
</organism>
<dbReference type="Pfam" id="PF01464">
    <property type="entry name" value="SLT"/>
    <property type="match status" value="1"/>
</dbReference>
<reference evidence="2" key="1">
    <citation type="submission" date="2024-07" db="EMBL/GenBank/DDBJ databases">
        <authorList>
            <person name="Yu S.T."/>
        </authorList>
    </citation>
    <scope>NUCLEOTIDE SEQUENCE</scope>
    <source>
        <strain evidence="2">R41</strain>
    </source>
</reference>
<dbReference type="EMBL" id="CP163443">
    <property type="protein sequence ID" value="XDQ52321.1"/>
    <property type="molecule type" value="Genomic_DNA"/>
</dbReference>
<feature type="domain" description="Transglycosylase SLT" evidence="1">
    <location>
        <begin position="182"/>
        <end position="257"/>
    </location>
</feature>
<evidence type="ECO:0000313" key="2">
    <source>
        <dbReference type="EMBL" id="XDQ52321.1"/>
    </source>
</evidence>
<dbReference type="AlphaFoldDB" id="A0AB39RCF3"/>
<accession>A0AB39RCF3</accession>
<proteinExistence type="predicted"/>
<dbReference type="InterPro" id="IPR008258">
    <property type="entry name" value="Transglycosylase_SLT_dom_1"/>
</dbReference>
<evidence type="ECO:0000259" key="1">
    <source>
        <dbReference type="Pfam" id="PF01464"/>
    </source>
</evidence>
<dbReference type="InterPro" id="IPR023346">
    <property type="entry name" value="Lysozyme-like_dom_sf"/>
</dbReference>
<dbReference type="Gene3D" id="1.10.530.10">
    <property type="match status" value="1"/>
</dbReference>
<dbReference type="RefSeq" id="WP_369245608.1">
    <property type="nucleotide sequence ID" value="NZ_CP163443.1"/>
</dbReference>